<comment type="subunit">
    <text evidence="11">Part of the heterodimeric TRMT11-TRM112 methyltransferase complex; this complex forms an active tRNA methyltransferase, where TRMT112 acts as an activator of the catalytic subunit TRMT11.</text>
</comment>
<keyword evidence="20" id="KW-1185">Reference proteome</keyword>
<accession>A0A0P5H079</accession>
<dbReference type="SUPFAM" id="SSF53335">
    <property type="entry name" value="S-adenosyl-L-methionine-dependent methyltransferases"/>
    <property type="match status" value="1"/>
</dbReference>
<dbReference type="InterPro" id="IPR016691">
    <property type="entry name" value="TRMT11"/>
</dbReference>
<dbReference type="EMBL" id="GDIQ01036864">
    <property type="protein sequence ID" value="JAN57873.1"/>
    <property type="molecule type" value="Transcribed_RNA"/>
</dbReference>
<dbReference type="PANTHER" id="PTHR13370">
    <property type="entry name" value="RNA METHYLASE-RELATED"/>
    <property type="match status" value="1"/>
</dbReference>
<feature type="domain" description="Ribosomal RNA large subunit methyltransferase K/L-like methyltransferase" evidence="16">
    <location>
        <begin position="188"/>
        <end position="317"/>
    </location>
</feature>
<dbReference type="GO" id="GO:0008033">
    <property type="term" value="P:tRNA processing"/>
    <property type="evidence" value="ECO:0007669"/>
    <property type="project" value="UniProtKB-UniRule"/>
</dbReference>
<feature type="domain" description="tRNA (guanine(10)-N(2))-methyltransferase TRMT11 N-terminal" evidence="17">
    <location>
        <begin position="9"/>
        <end position="178"/>
    </location>
</feature>
<keyword evidence="7 15" id="KW-0819">tRNA processing</keyword>
<dbReference type="EC" id="2.1.1.214" evidence="12"/>
<evidence type="ECO:0000313" key="20">
    <source>
        <dbReference type="Proteomes" id="UP001234178"/>
    </source>
</evidence>
<evidence type="ECO:0000256" key="15">
    <source>
        <dbReference type="PROSITE-ProRule" id="PRU00959"/>
    </source>
</evidence>
<dbReference type="Gene3D" id="3.40.50.150">
    <property type="entry name" value="Vaccinia Virus protein VP39"/>
    <property type="match status" value="1"/>
</dbReference>
<dbReference type="GO" id="GO:0000049">
    <property type="term" value="F:tRNA binding"/>
    <property type="evidence" value="ECO:0007669"/>
    <property type="project" value="UniProtKB-UniRule"/>
</dbReference>
<dbReference type="InterPro" id="IPR059073">
    <property type="entry name" value="TRMT11_N"/>
</dbReference>
<evidence type="ECO:0000256" key="14">
    <source>
        <dbReference type="ARBA" id="ARBA00075308"/>
    </source>
</evidence>
<evidence type="ECO:0000256" key="3">
    <source>
        <dbReference type="ARBA" id="ARBA00022555"/>
    </source>
</evidence>
<dbReference type="Pfam" id="PF01170">
    <property type="entry name" value="UPF0020"/>
    <property type="match status" value="1"/>
</dbReference>
<keyword evidence="2" id="KW-0963">Cytoplasm</keyword>
<keyword evidence="6 15" id="KW-0949">S-adenosyl-L-methionine</keyword>
<comment type="subcellular location">
    <subcellularLocation>
        <location evidence="1">Cytoplasm</location>
    </subcellularLocation>
</comment>
<evidence type="ECO:0000256" key="11">
    <source>
        <dbReference type="ARBA" id="ARBA00065434"/>
    </source>
</evidence>
<dbReference type="PRINTS" id="PR00507">
    <property type="entry name" value="N12N6MTFRASE"/>
</dbReference>
<dbReference type="Pfam" id="PF25904">
    <property type="entry name" value="Tmrp11_N"/>
    <property type="match status" value="1"/>
</dbReference>
<gene>
    <name evidence="19" type="ORF">OUZ56_020109</name>
</gene>
<evidence type="ECO:0000256" key="12">
    <source>
        <dbReference type="ARBA" id="ARBA00066937"/>
    </source>
</evidence>
<keyword evidence="8 15" id="KW-0694">RNA-binding</keyword>
<name>A0A0P5H079_9CRUS</name>
<dbReference type="PROSITE" id="PS00092">
    <property type="entry name" value="N6_MTASE"/>
    <property type="match status" value="1"/>
</dbReference>
<dbReference type="Proteomes" id="UP001234178">
    <property type="component" value="Unassembled WGS sequence"/>
</dbReference>
<proteinExistence type="inferred from homology"/>
<evidence type="ECO:0000256" key="13">
    <source>
        <dbReference type="ARBA" id="ARBA00067484"/>
    </source>
</evidence>
<dbReference type="PANTHER" id="PTHR13370:SF3">
    <property type="entry name" value="TRNA (GUANINE(10)-N2)-METHYLTRANSFERASE HOMOLOG"/>
    <property type="match status" value="1"/>
</dbReference>
<dbReference type="InterPro" id="IPR000241">
    <property type="entry name" value="RlmKL-like_Mtase"/>
</dbReference>
<evidence type="ECO:0000256" key="6">
    <source>
        <dbReference type="ARBA" id="ARBA00022691"/>
    </source>
</evidence>
<dbReference type="GO" id="GO:0032259">
    <property type="term" value="P:methylation"/>
    <property type="evidence" value="ECO:0007669"/>
    <property type="project" value="UniProtKB-UniRule"/>
</dbReference>
<dbReference type="OrthoDB" id="296065at2759"/>
<evidence type="ECO:0000256" key="2">
    <source>
        <dbReference type="ARBA" id="ARBA00022490"/>
    </source>
</evidence>
<evidence type="ECO:0000256" key="5">
    <source>
        <dbReference type="ARBA" id="ARBA00022679"/>
    </source>
</evidence>
<dbReference type="EMBL" id="JAOYFB010000003">
    <property type="protein sequence ID" value="KAK4010989.1"/>
    <property type="molecule type" value="Genomic_DNA"/>
</dbReference>
<evidence type="ECO:0000259" key="17">
    <source>
        <dbReference type="Pfam" id="PF25904"/>
    </source>
</evidence>
<dbReference type="PROSITE" id="PS51627">
    <property type="entry name" value="SAM_MT_TRM11"/>
    <property type="match status" value="1"/>
</dbReference>
<comment type="function">
    <text evidence="10">Catalytic subunit of the TRMT11-TRM112 methyltransferase complex, that specifically mediates the S-adenosyl-L-methionine-dependent N(2)-methylation of guanosine nucleotide at position 10 (m2G10) in tRNAs. This is one of the major tRNA (guanine-N(2))-methyltransferases.</text>
</comment>
<dbReference type="InterPro" id="IPR002052">
    <property type="entry name" value="DNA_methylase_N6_adenine_CS"/>
</dbReference>
<keyword evidence="5 15" id="KW-0808">Transferase</keyword>
<keyword evidence="4 15" id="KW-0489">Methyltransferase</keyword>
<dbReference type="CDD" id="cd02440">
    <property type="entry name" value="AdoMet_MTases"/>
    <property type="match status" value="1"/>
</dbReference>
<dbReference type="KEGG" id="dmk:116921576"/>
<keyword evidence="3 15" id="KW-0820">tRNA-binding</keyword>
<dbReference type="PIRSF" id="PIRSF017259">
    <property type="entry name" value="tRNA_mtfrase_TRM11"/>
    <property type="match status" value="1"/>
</dbReference>
<dbReference type="AlphaFoldDB" id="A0A0P5H079"/>
<organism evidence="18">
    <name type="scientific">Daphnia magna</name>
    <dbReference type="NCBI Taxonomy" id="35525"/>
    <lineage>
        <taxon>Eukaryota</taxon>
        <taxon>Metazoa</taxon>
        <taxon>Ecdysozoa</taxon>
        <taxon>Arthropoda</taxon>
        <taxon>Crustacea</taxon>
        <taxon>Branchiopoda</taxon>
        <taxon>Diplostraca</taxon>
        <taxon>Cladocera</taxon>
        <taxon>Anomopoda</taxon>
        <taxon>Daphniidae</taxon>
        <taxon>Daphnia</taxon>
    </lineage>
</organism>
<comment type="similarity">
    <text evidence="15">Belongs to the class I-like SAM-binding methyltransferase superfamily. TRM11 methyltransferase family.</text>
</comment>
<evidence type="ECO:0000313" key="19">
    <source>
        <dbReference type="EMBL" id="KAK4010989.1"/>
    </source>
</evidence>
<dbReference type="GO" id="GO:0160102">
    <property type="term" value="F:tRNA (guanine(10)-N2)-methyltransferase activity"/>
    <property type="evidence" value="ECO:0007669"/>
    <property type="project" value="UniProtKB-EC"/>
</dbReference>
<protein>
    <recommendedName>
        <fullName evidence="13">tRNA (guanine(10)-N(2))-methyltransferase TRMT11</fullName>
        <ecNumber evidence="12">2.1.1.214</ecNumber>
    </recommendedName>
    <alternativeName>
        <fullName evidence="14">tRNA methyltransferase 11 homolog</fullName>
    </alternativeName>
</protein>
<dbReference type="GO" id="GO:0005737">
    <property type="term" value="C:cytoplasm"/>
    <property type="evidence" value="ECO:0007669"/>
    <property type="project" value="UniProtKB-SubCell"/>
</dbReference>
<evidence type="ECO:0000256" key="8">
    <source>
        <dbReference type="ARBA" id="ARBA00022884"/>
    </source>
</evidence>
<reference evidence="19 20" key="2">
    <citation type="journal article" date="2023" name="Nucleic Acids Res.">
        <title>The hologenome of Daphnia magna reveals possible DNA methylation and microbiome-mediated evolution of the host genome.</title>
        <authorList>
            <person name="Chaturvedi A."/>
            <person name="Li X."/>
            <person name="Dhandapani V."/>
            <person name="Marshall H."/>
            <person name="Kissane S."/>
            <person name="Cuenca-Cambronero M."/>
            <person name="Asole G."/>
            <person name="Calvet F."/>
            <person name="Ruiz-Romero M."/>
            <person name="Marangio P."/>
            <person name="Guigo R."/>
            <person name="Rago D."/>
            <person name="Mirbahai L."/>
            <person name="Eastwood N."/>
            <person name="Colbourne J.K."/>
            <person name="Zhou J."/>
            <person name="Mallon E."/>
            <person name="Orsini L."/>
        </authorList>
    </citation>
    <scope>NUCLEOTIDE SEQUENCE [LARGE SCALE GENOMIC DNA]</scope>
    <source>
        <strain evidence="19">LRV0_1</strain>
    </source>
</reference>
<evidence type="ECO:0000256" key="4">
    <source>
        <dbReference type="ARBA" id="ARBA00022603"/>
    </source>
</evidence>
<evidence type="ECO:0000256" key="9">
    <source>
        <dbReference type="ARBA" id="ARBA00050985"/>
    </source>
</evidence>
<evidence type="ECO:0000256" key="7">
    <source>
        <dbReference type="ARBA" id="ARBA00022694"/>
    </source>
</evidence>
<reference evidence="18" key="1">
    <citation type="submission" date="2015-10" db="EMBL/GenBank/DDBJ databases">
        <title>EvidentialGene: Evidence-directed Construction of Complete mRNA Transcriptomes without Genomes.</title>
        <authorList>
            <person name="Gilbert D.G."/>
        </authorList>
    </citation>
    <scope>NUCLEOTIDE SEQUENCE</scope>
</reference>
<comment type="catalytic activity">
    <reaction evidence="9">
        <text>guanosine(10) in tRNA + S-adenosyl-L-methionine = N(2)-methylguanosine(10) in tRNA + S-adenosyl-L-homocysteine + H(+)</text>
        <dbReference type="Rhea" id="RHEA:43128"/>
        <dbReference type="Rhea" id="RHEA-COMP:10355"/>
        <dbReference type="Rhea" id="RHEA-COMP:10357"/>
        <dbReference type="ChEBI" id="CHEBI:15378"/>
        <dbReference type="ChEBI" id="CHEBI:57856"/>
        <dbReference type="ChEBI" id="CHEBI:59789"/>
        <dbReference type="ChEBI" id="CHEBI:74269"/>
        <dbReference type="ChEBI" id="CHEBI:74481"/>
        <dbReference type="EC" id="2.1.1.214"/>
    </reaction>
    <physiologicalReaction direction="left-to-right" evidence="9">
        <dbReference type="Rhea" id="RHEA:43129"/>
    </physiologicalReaction>
</comment>
<evidence type="ECO:0000256" key="1">
    <source>
        <dbReference type="ARBA" id="ARBA00004496"/>
    </source>
</evidence>
<evidence type="ECO:0000313" key="18">
    <source>
        <dbReference type="EMBL" id="JAN57873.1"/>
    </source>
</evidence>
<dbReference type="GO" id="GO:0043527">
    <property type="term" value="C:tRNA methyltransferase complex"/>
    <property type="evidence" value="ECO:0007669"/>
    <property type="project" value="UniProtKB-ARBA"/>
</dbReference>
<sequence length="469" mass="53894">MAARHTWKSYLLWCANEHVSFRIPEVEAILAMYKIPHTWIEKPAENPWMLISMPSEDCAIKLMKRSVTVRSIIELWARSTTKEHLDDQLKILPTEFTFYFKKENTFKVVVDTFNKVTSQEDKIKKIESFSFLPILGTANLKNPSVTYHYYEFFGLDAGRIPENPYDYFFGRWVSNSERSAVEKYSLKTRHFIGNTSMDPKLSMIMANLAQIDDGHVVVDPFVGTGSLLVAAAHFGGYVCGTDIDYLTLHGKMKPSRAHQKKRQPDEDIKGNLKTYNLFSRYLDVFVGDASRPVWRPEFRFDSIITDPPYGIRESTEKVGSKKIAPVPEELASPHFPSKTQYGLGDMYKDLLNFAANNLKVNGRVVFWIPIIRMEYDPDLLPEHPCLETVANSEQILNLHSSRRLITMQKTMEPKEAADSAIIHDLQYTFRHKFFNTGEIKGRAREDVQAEYLTKRSKRGNGVAKLPCNE</sequence>
<dbReference type="InterPro" id="IPR029063">
    <property type="entry name" value="SAM-dependent_MTases_sf"/>
</dbReference>
<evidence type="ECO:0000259" key="16">
    <source>
        <dbReference type="Pfam" id="PF01170"/>
    </source>
</evidence>
<evidence type="ECO:0000256" key="10">
    <source>
        <dbReference type="ARBA" id="ARBA00056270"/>
    </source>
</evidence>